<keyword evidence="2" id="KW-1185">Reference proteome</keyword>
<dbReference type="EMBL" id="JADKYB010000007">
    <property type="protein sequence ID" value="MBM9506035.1"/>
    <property type="molecule type" value="Genomic_DNA"/>
</dbReference>
<evidence type="ECO:0000313" key="2">
    <source>
        <dbReference type="Proteomes" id="UP000749040"/>
    </source>
</evidence>
<evidence type="ECO:0000313" key="1">
    <source>
        <dbReference type="EMBL" id="MBM9506035.1"/>
    </source>
</evidence>
<dbReference type="Proteomes" id="UP000749040">
    <property type="component" value="Unassembled WGS sequence"/>
</dbReference>
<evidence type="ECO:0008006" key="3">
    <source>
        <dbReference type="Google" id="ProtNLM"/>
    </source>
</evidence>
<reference evidence="1 2" key="1">
    <citation type="submission" date="2021-01" db="EMBL/GenBank/DDBJ databases">
        <title>Streptomyces acididurans sp. nov., isolated from a peat swamp forest soil.</title>
        <authorList>
            <person name="Chantavorakit T."/>
            <person name="Duangmal K."/>
        </authorList>
    </citation>
    <scope>NUCLEOTIDE SEQUENCE [LARGE SCALE GENOMIC DNA]</scope>
    <source>
        <strain evidence="1 2">KK5PA1</strain>
    </source>
</reference>
<accession>A0ABS2TRS5</accession>
<organism evidence="1 2">
    <name type="scientific">Actinacidiphila acididurans</name>
    <dbReference type="NCBI Taxonomy" id="2784346"/>
    <lineage>
        <taxon>Bacteria</taxon>
        <taxon>Bacillati</taxon>
        <taxon>Actinomycetota</taxon>
        <taxon>Actinomycetes</taxon>
        <taxon>Kitasatosporales</taxon>
        <taxon>Streptomycetaceae</taxon>
        <taxon>Actinacidiphila</taxon>
    </lineage>
</organism>
<gene>
    <name evidence="1" type="ORF">ITX44_16030</name>
</gene>
<comment type="caution">
    <text evidence="1">The sequence shown here is derived from an EMBL/GenBank/DDBJ whole genome shotgun (WGS) entry which is preliminary data.</text>
</comment>
<name>A0ABS2TRS5_9ACTN</name>
<proteinExistence type="predicted"/>
<dbReference type="RefSeq" id="WP_205357881.1">
    <property type="nucleotide sequence ID" value="NZ_JADKYB010000007.1"/>
</dbReference>
<protein>
    <recommendedName>
        <fullName evidence="3">DUF2716 domain-containing protein</fullName>
    </recommendedName>
</protein>
<sequence>MMSEMRDHTSADGSSDELERLVNRPSVPLGPLSSFFVELSDWREVDDFGRKVRSVIEAGVRISREADFDADELPESGVPVWAIEHWEDGAPRYSLHRGESGWTTQDFLYSYDPGRRAWSWWDVTLAAGNIVQVWVDSRGEAVFPCDDLRWAFYMCGARTVVGPLLEPPEQWERQPSVGL</sequence>